<sequence length="331" mass="38081">SSLEPLQSTFVETDLMEQDSSLVYSVDKCFFCQQVNSEDHFLAEIGSDTIKMCTDFLSDFKKTTLQSALVMTSTIDMMRLKLHYDCYSLARTGKLSLNSFDFRVDEDAALRLLVKKVMQSDDCGLSWDELQLVYEEFMITHQDRLRSAATTRAKFNARYVETGILLKSNSHPPRYFPPRLHSESVDEELRELAASLRRLLNHSADMPKQLASFAKLSSTGLSTSDKREPKYDFFGDVWAYNWLSSDRLNSTSAYVRHETNLENSSVILTALRLYSLTQTEKNIVRAFDALPPTKKSFCQFVRLALQQLKIQCGENVEELYDTYKYFDNSIH</sequence>
<dbReference type="Proteomes" id="UP001626550">
    <property type="component" value="Unassembled WGS sequence"/>
</dbReference>
<gene>
    <name evidence="1" type="ORF">Ciccas_008778</name>
</gene>
<protein>
    <submittedName>
        <fullName evidence="1">Uncharacterized protein</fullName>
    </submittedName>
</protein>
<accession>A0ABD2PYX1</accession>
<feature type="non-terminal residue" evidence="1">
    <location>
        <position position="1"/>
    </location>
</feature>
<keyword evidence="2" id="KW-1185">Reference proteome</keyword>
<proteinExistence type="predicted"/>
<reference evidence="1 2" key="1">
    <citation type="submission" date="2024-11" db="EMBL/GenBank/DDBJ databases">
        <title>Adaptive evolution of stress response genes in parasites aligns with host niche diversity.</title>
        <authorList>
            <person name="Hahn C."/>
            <person name="Resl P."/>
        </authorList>
    </citation>
    <scope>NUCLEOTIDE SEQUENCE [LARGE SCALE GENOMIC DNA]</scope>
    <source>
        <strain evidence="1">EGGRZ-B1_66</strain>
        <tissue evidence="1">Body</tissue>
    </source>
</reference>
<comment type="caution">
    <text evidence="1">The sequence shown here is derived from an EMBL/GenBank/DDBJ whole genome shotgun (WGS) entry which is preliminary data.</text>
</comment>
<dbReference type="AlphaFoldDB" id="A0ABD2PYX1"/>
<organism evidence="1 2">
    <name type="scientific">Cichlidogyrus casuarinus</name>
    <dbReference type="NCBI Taxonomy" id="1844966"/>
    <lineage>
        <taxon>Eukaryota</taxon>
        <taxon>Metazoa</taxon>
        <taxon>Spiralia</taxon>
        <taxon>Lophotrochozoa</taxon>
        <taxon>Platyhelminthes</taxon>
        <taxon>Monogenea</taxon>
        <taxon>Monopisthocotylea</taxon>
        <taxon>Dactylogyridea</taxon>
        <taxon>Ancyrocephalidae</taxon>
        <taxon>Cichlidogyrus</taxon>
    </lineage>
</organism>
<name>A0ABD2PYX1_9PLAT</name>
<evidence type="ECO:0000313" key="1">
    <source>
        <dbReference type="EMBL" id="KAL3312629.1"/>
    </source>
</evidence>
<evidence type="ECO:0000313" key="2">
    <source>
        <dbReference type="Proteomes" id="UP001626550"/>
    </source>
</evidence>
<dbReference type="EMBL" id="JBJKFK010001622">
    <property type="protein sequence ID" value="KAL3312629.1"/>
    <property type="molecule type" value="Genomic_DNA"/>
</dbReference>